<dbReference type="Proteomes" id="UP000264071">
    <property type="component" value="Unassembled WGS sequence"/>
</dbReference>
<evidence type="ECO:0000313" key="4">
    <source>
        <dbReference type="Proteomes" id="UP000264071"/>
    </source>
</evidence>
<feature type="signal peptide" evidence="2">
    <location>
        <begin position="1"/>
        <end position="25"/>
    </location>
</feature>
<feature type="compositionally biased region" description="Low complexity" evidence="1">
    <location>
        <begin position="74"/>
        <end position="83"/>
    </location>
</feature>
<comment type="caution">
    <text evidence="3">The sequence shown here is derived from an EMBL/GenBank/DDBJ whole genome shotgun (WGS) entry which is preliminary data.</text>
</comment>
<name>A0A3D4V5J1_9BACT</name>
<evidence type="ECO:0000256" key="1">
    <source>
        <dbReference type="SAM" id="MobiDB-lite"/>
    </source>
</evidence>
<reference evidence="3 4" key="1">
    <citation type="journal article" date="2018" name="Nat. Biotechnol.">
        <title>A standardized bacterial taxonomy based on genome phylogeny substantially revises the tree of life.</title>
        <authorList>
            <person name="Parks D.H."/>
            <person name="Chuvochina M."/>
            <person name="Waite D.W."/>
            <person name="Rinke C."/>
            <person name="Skarshewski A."/>
            <person name="Chaumeil P.A."/>
            <person name="Hugenholtz P."/>
        </authorList>
    </citation>
    <scope>NUCLEOTIDE SEQUENCE [LARGE SCALE GENOMIC DNA]</scope>
    <source>
        <strain evidence="3">UBA8844</strain>
    </source>
</reference>
<organism evidence="3 4">
    <name type="scientific">Gemmatimonas aurantiaca</name>
    <dbReference type="NCBI Taxonomy" id="173480"/>
    <lineage>
        <taxon>Bacteria</taxon>
        <taxon>Pseudomonadati</taxon>
        <taxon>Gemmatimonadota</taxon>
        <taxon>Gemmatimonadia</taxon>
        <taxon>Gemmatimonadales</taxon>
        <taxon>Gemmatimonadaceae</taxon>
        <taxon>Gemmatimonas</taxon>
    </lineage>
</organism>
<feature type="compositionally biased region" description="Basic and acidic residues" evidence="1">
    <location>
        <begin position="84"/>
        <end position="106"/>
    </location>
</feature>
<accession>A0A3D4V5J1</accession>
<dbReference type="EMBL" id="DPIY01000005">
    <property type="protein sequence ID" value="HCT56396.1"/>
    <property type="molecule type" value="Genomic_DNA"/>
</dbReference>
<gene>
    <name evidence="3" type="ORF">DGD08_04195</name>
</gene>
<evidence type="ECO:0008006" key="5">
    <source>
        <dbReference type="Google" id="ProtNLM"/>
    </source>
</evidence>
<feature type="region of interest" description="Disordered" evidence="1">
    <location>
        <begin position="67"/>
        <end position="148"/>
    </location>
</feature>
<feature type="chain" id="PRO_5017694579" description="Tox-PL domain-containing protein" evidence="2">
    <location>
        <begin position="26"/>
        <end position="476"/>
    </location>
</feature>
<protein>
    <recommendedName>
        <fullName evidence="5">Tox-PL domain-containing protein</fullName>
    </recommendedName>
</protein>
<keyword evidence="2" id="KW-0732">Signal</keyword>
<evidence type="ECO:0000256" key="2">
    <source>
        <dbReference type="SAM" id="SignalP"/>
    </source>
</evidence>
<sequence length="476" mass="51876">MLAVLRGAPYARALLFLLMARPVVAQTDARACDEARRAERTQHADNLAAINKRVVDVNNQYNKDHRACSVGRPSSSQAQSCRRAAMDKRETAIQPVHDARSDEMARHTKANIDIVRGACTSRPVSRPPAETDRGTPTPPAETEPPILATDESARVFKLGAEMNVIADELHTTTAGNPGAEFVGGLADWAGETLQFLSQRPGVPLQQMAQSLADYLTNDNTDNHRQLRAAAEQALKEFKANPSRFIGKNLPNVLPAGGLNRAGALRQINAVEKAAERVRRVATARRQVKGSIERTLRQNRSYGSGTPPQPCFATNACFPGAMAEADLFKAAGGVADDMPGGVRGVYPDTRPGGFGDDMAHTPEQIFARLEPRGNGFAPRRTGSYTPEQLDEIWRGQPVQMGSMNDINRLLEREGIGSQGLVFVEYRPGTVPGMTDVRGHVFNAQNRNGTIRYVDHTEPGRVVAVNPAQLNRVFFFPM</sequence>
<dbReference type="AlphaFoldDB" id="A0A3D4V5J1"/>
<proteinExistence type="predicted"/>
<evidence type="ECO:0000313" key="3">
    <source>
        <dbReference type="EMBL" id="HCT56396.1"/>
    </source>
</evidence>